<accession>A0A239H0S8</accession>
<dbReference type="InterPro" id="IPR000182">
    <property type="entry name" value="GNAT_dom"/>
</dbReference>
<dbReference type="AlphaFoldDB" id="A0A239H0S8"/>
<feature type="domain" description="N-acetyltransferase" evidence="4">
    <location>
        <begin position="7"/>
        <end position="156"/>
    </location>
</feature>
<keyword evidence="2 5" id="KW-0012">Acyltransferase</keyword>
<evidence type="ECO:0000256" key="1">
    <source>
        <dbReference type="ARBA" id="ARBA00022679"/>
    </source>
</evidence>
<protein>
    <submittedName>
        <fullName evidence="5">L-amino acid N-acyltransferase YncA</fullName>
    </submittedName>
</protein>
<keyword evidence="6" id="KW-1185">Reference proteome</keyword>
<proteinExistence type="predicted"/>
<dbReference type="EMBL" id="FZOF01000008">
    <property type="protein sequence ID" value="SNS74771.1"/>
    <property type="molecule type" value="Genomic_DNA"/>
</dbReference>
<evidence type="ECO:0000259" key="4">
    <source>
        <dbReference type="PROSITE" id="PS51186"/>
    </source>
</evidence>
<dbReference type="Proteomes" id="UP000198280">
    <property type="component" value="Unassembled WGS sequence"/>
</dbReference>
<evidence type="ECO:0000313" key="5">
    <source>
        <dbReference type="EMBL" id="SNS74771.1"/>
    </source>
</evidence>
<dbReference type="PANTHER" id="PTHR43800">
    <property type="entry name" value="PEPTIDYL-LYSINE N-ACETYLTRANSFERASE YJAB"/>
    <property type="match status" value="1"/>
</dbReference>
<dbReference type="OrthoDB" id="9805924at2"/>
<evidence type="ECO:0000313" key="6">
    <source>
        <dbReference type="Proteomes" id="UP000198280"/>
    </source>
</evidence>
<dbReference type="RefSeq" id="WP_089224997.1">
    <property type="nucleotide sequence ID" value="NZ_FZOF01000008.1"/>
</dbReference>
<dbReference type="PROSITE" id="PS51186">
    <property type="entry name" value="GNAT"/>
    <property type="match status" value="1"/>
</dbReference>
<dbReference type="SUPFAM" id="SSF55729">
    <property type="entry name" value="Acyl-CoA N-acyltransferases (Nat)"/>
    <property type="match status" value="1"/>
</dbReference>
<evidence type="ECO:0000256" key="2">
    <source>
        <dbReference type="ARBA" id="ARBA00023315"/>
    </source>
</evidence>
<reference evidence="5 6" key="1">
    <citation type="submission" date="2017-06" db="EMBL/GenBank/DDBJ databases">
        <authorList>
            <person name="Kim H.J."/>
            <person name="Triplett B.A."/>
        </authorList>
    </citation>
    <scope>NUCLEOTIDE SEQUENCE [LARGE SCALE GENOMIC DNA]</scope>
    <source>
        <strain evidence="5 6">CGMCC 4.1858</strain>
    </source>
</reference>
<name>A0A239H0S8_9ACTN</name>
<sequence>MTDDTTPRIRPARAEDADAITAVFLASREAAMPWLPRLHSDEETRWWVANVVLEQCRVWLAEETGTGAAVGFAALGGDWLEHLYLRPDVRGRGIGTRLLDEVVRHHPDGPLSLHVFRRNTAARAFYERHGFRAVPGSGGTENEEGEPDLTYRLPPVTDR</sequence>
<dbReference type="InterPro" id="IPR016181">
    <property type="entry name" value="Acyl_CoA_acyltransferase"/>
</dbReference>
<gene>
    <name evidence="5" type="ORF">SAMN05216252_108133</name>
</gene>
<dbReference type="PANTHER" id="PTHR43800:SF1">
    <property type="entry name" value="PEPTIDYL-LYSINE N-ACETYLTRANSFERASE YJAB"/>
    <property type="match status" value="1"/>
</dbReference>
<keyword evidence="1 5" id="KW-0808">Transferase</keyword>
<dbReference type="CDD" id="cd04301">
    <property type="entry name" value="NAT_SF"/>
    <property type="match status" value="1"/>
</dbReference>
<evidence type="ECO:0000256" key="3">
    <source>
        <dbReference type="SAM" id="MobiDB-lite"/>
    </source>
</evidence>
<organism evidence="5 6">
    <name type="scientific">Actinacidiphila glaucinigra</name>
    <dbReference type="NCBI Taxonomy" id="235986"/>
    <lineage>
        <taxon>Bacteria</taxon>
        <taxon>Bacillati</taxon>
        <taxon>Actinomycetota</taxon>
        <taxon>Actinomycetes</taxon>
        <taxon>Kitasatosporales</taxon>
        <taxon>Streptomycetaceae</taxon>
        <taxon>Actinacidiphila</taxon>
    </lineage>
</organism>
<dbReference type="Pfam" id="PF13508">
    <property type="entry name" value="Acetyltransf_7"/>
    <property type="match status" value="1"/>
</dbReference>
<feature type="region of interest" description="Disordered" evidence="3">
    <location>
        <begin position="134"/>
        <end position="159"/>
    </location>
</feature>
<dbReference type="GO" id="GO:0016747">
    <property type="term" value="F:acyltransferase activity, transferring groups other than amino-acyl groups"/>
    <property type="evidence" value="ECO:0007669"/>
    <property type="project" value="InterPro"/>
</dbReference>
<dbReference type="Gene3D" id="3.40.630.30">
    <property type="match status" value="1"/>
</dbReference>